<keyword evidence="5 12" id="KW-0808">Transferase</keyword>
<feature type="compositionally biased region" description="Basic and acidic residues" evidence="13">
    <location>
        <begin position="301"/>
        <end position="314"/>
    </location>
</feature>
<dbReference type="SMART" id="SM01291">
    <property type="entry name" value="N-SET"/>
    <property type="match status" value="1"/>
</dbReference>
<dbReference type="PIRSF" id="PIRSF037104">
    <property type="entry name" value="Histone_H3-K4_mtfrase_Set1_fun"/>
    <property type="match status" value="1"/>
</dbReference>
<comment type="catalytic activity">
    <reaction evidence="9 12">
        <text>L-lysyl(4)-[histone H3] + 3 S-adenosyl-L-methionine = N(6),N(6),N(6)-trimethyl-L-lysyl(4)-[histone H3] + 3 S-adenosyl-L-homocysteine + 3 H(+)</text>
        <dbReference type="Rhea" id="RHEA:60260"/>
        <dbReference type="Rhea" id="RHEA-COMP:15537"/>
        <dbReference type="Rhea" id="RHEA-COMP:15547"/>
        <dbReference type="ChEBI" id="CHEBI:15378"/>
        <dbReference type="ChEBI" id="CHEBI:29969"/>
        <dbReference type="ChEBI" id="CHEBI:57856"/>
        <dbReference type="ChEBI" id="CHEBI:59789"/>
        <dbReference type="ChEBI" id="CHEBI:61961"/>
        <dbReference type="EC" id="2.1.1.354"/>
    </reaction>
</comment>
<feature type="compositionally biased region" description="Basic and acidic residues" evidence="13">
    <location>
        <begin position="441"/>
        <end position="460"/>
    </location>
</feature>
<comment type="catalytic activity">
    <reaction evidence="11">
        <text>N(6),N(6)-dimethyl-L-lysyl(4)-[histone H3] + S-adenosyl-L-methionine = N(6),N(6),N(6)-trimethyl-L-lysyl(4)-[histone H3] + S-adenosyl-L-homocysteine + H(+)</text>
        <dbReference type="Rhea" id="RHEA:60272"/>
        <dbReference type="Rhea" id="RHEA-COMP:15537"/>
        <dbReference type="Rhea" id="RHEA-COMP:15540"/>
        <dbReference type="ChEBI" id="CHEBI:15378"/>
        <dbReference type="ChEBI" id="CHEBI:57856"/>
        <dbReference type="ChEBI" id="CHEBI:59789"/>
        <dbReference type="ChEBI" id="CHEBI:61961"/>
        <dbReference type="ChEBI" id="CHEBI:61976"/>
    </reaction>
</comment>
<comment type="subunit">
    <text evidence="12">Component of the COMPASS (Set1C) complex.</text>
</comment>
<comment type="function">
    <text evidence="12">Catalytic component of the COMPASS (Set1C) complex that specifically mono-, di- and trimethylates histone H3 to form H3K4me1/2/3. COMPASS recognizes ubiquitinated H2B on one face of the nucleosome which stimulates the methylation of H3 on the opposing face.</text>
</comment>
<reference evidence="16 17" key="1">
    <citation type="submission" date="2024-03" db="EMBL/GenBank/DDBJ databases">
        <title>Genome-scale model development and genomic sequencing of the oleaginous clade Lipomyces.</title>
        <authorList>
            <consortium name="Lawrence Berkeley National Laboratory"/>
            <person name="Czajka J.J."/>
            <person name="Han Y."/>
            <person name="Kim J."/>
            <person name="Mondo S.J."/>
            <person name="Hofstad B.A."/>
            <person name="Robles A."/>
            <person name="Haridas S."/>
            <person name="Riley R."/>
            <person name="LaButti K."/>
            <person name="Pangilinan J."/>
            <person name="Andreopoulos W."/>
            <person name="Lipzen A."/>
            <person name="Yan J."/>
            <person name="Wang M."/>
            <person name="Ng V."/>
            <person name="Grigoriev I.V."/>
            <person name="Spatafora J.W."/>
            <person name="Magnuson J.K."/>
            <person name="Baker S.E."/>
            <person name="Pomraning K.R."/>
        </authorList>
    </citation>
    <scope>NUCLEOTIDE SEQUENCE [LARGE SCALE GENOMIC DNA]</scope>
    <source>
        <strain evidence="16 17">Phaff 52-87</strain>
    </source>
</reference>
<dbReference type="PROSITE" id="PS50280">
    <property type="entry name" value="SET"/>
    <property type="match status" value="1"/>
</dbReference>
<keyword evidence="4 12" id="KW-0489">Methyltransferase</keyword>
<evidence type="ECO:0000256" key="3">
    <source>
        <dbReference type="ARBA" id="ARBA00015839"/>
    </source>
</evidence>
<proteinExistence type="predicted"/>
<keyword evidence="8 12" id="KW-0539">Nucleus</keyword>
<keyword evidence="17" id="KW-1185">Reference proteome</keyword>
<feature type="region of interest" description="Disordered" evidence="13">
    <location>
        <begin position="519"/>
        <end position="760"/>
    </location>
</feature>
<evidence type="ECO:0000313" key="16">
    <source>
        <dbReference type="EMBL" id="KAK7204677.1"/>
    </source>
</evidence>
<evidence type="ECO:0000256" key="4">
    <source>
        <dbReference type="ARBA" id="ARBA00022603"/>
    </source>
</evidence>
<dbReference type="Gene3D" id="2.170.270.10">
    <property type="entry name" value="SET domain"/>
    <property type="match status" value="1"/>
</dbReference>
<dbReference type="InterPro" id="IPR046341">
    <property type="entry name" value="SET_dom_sf"/>
</dbReference>
<sequence>MPPSHFSKSSSLSTSSSAPSTDSTRSSPPDRASTKPSRIPRSPSPPPPPAEPSPPPPPPPEPVKDSTPPPPPPTSVLDMLGKAYMIEYDPDLDKTKSRGKAPIYRSKEAAKAAGPLSDPRLRLDPYPKSAAPKRKAQRTVLGILRYSYDAHSVGPKPASQILVSGFSRLTVENTVALQFNKYGDLERVAMQKDPITGASLGMCLIRFKNKSIITKNNKKSVDLMSGHQAAKKAVTDAARGNIKVGIDTVKAEYDEEGKVVEKRIRELQEEQERIAREAEAKRKEEQQHARPPPPPVSASKSIEEAGRARSKSPDRYQQTPSRPRESLFDIIGRRPYLFISDRHVPVSRVYVQDIKEYLRDYEWANVYVVRHDVPLKIESPHEFHPKQRELAGFYVVFDDFDEARMCFRHMDGRMMDRMRWRVNMSLHMPVEASSQKQPKPGNERDDVLDSAEKPTKTEKMNPVKEATGMILKELREMLRKDIRARIVPVIYKILDPANLPASQPAPPNDLSTATTVVSSSIKTEDYSSSSVSISESKSRADIVEQQSDELDPSTFNVRQFSGKLPNLPRFKRRNDASSTSNSALKAAIKSKKMAADKKQKKKLDAIRARPMTHHLNDYSSGDDGDDEDDKLKVEEEEEEEDEDARLKSKSAITSKDEDTSMPDLEDDLLGMTSSEPAKKKRKIASKSKVQKGKKLVKIDFTTSEEDDDEDEAEATATASGKAEDTSEGVAEQLPTPSEEEDEEYALFRSTRTDDSYWNPTPQIVQSHVETDKVFDLDGVQHVVRDSEDFKFLQAALKSINPDPELGNAQYWAWRQKEAKANFYGDAADTAHRGMTKKLFRHEDEFEQSNLTGSARTEGYYRIPEADKTEYLEHRKRLRKKKHAVVDHAEDGESVDAVNGSSSLPAGTPVDDDQDVDADGERAQPDTGGTEKDNISSRSHRINNRKLAIDINLQKQIFSATTDAAADVLRFNMLKKRKKPVRFARSAIHNWGLYAMESIAANDMIIEYVGEVVRQQVADMRERRYLRNGIGSSYLFRIDESTVVDATKRGGIARFINHCCTPSCTAKIIKVEGQKRIVIYALRDIYANEELTYDYKFEREVNSDERIPCLCGSAGCKGFLN</sequence>
<evidence type="ECO:0000256" key="7">
    <source>
        <dbReference type="ARBA" id="ARBA00022853"/>
    </source>
</evidence>
<feature type="region of interest" description="Disordered" evidence="13">
    <location>
        <begin position="430"/>
        <end position="460"/>
    </location>
</feature>
<feature type="compositionally biased region" description="Basic and acidic residues" evidence="13">
    <location>
        <begin position="593"/>
        <end position="607"/>
    </location>
</feature>
<evidence type="ECO:0000256" key="9">
    <source>
        <dbReference type="ARBA" id="ARBA00047571"/>
    </source>
</evidence>
<feature type="domain" description="SET" evidence="14">
    <location>
        <begin position="978"/>
        <end position="1095"/>
    </location>
</feature>
<protein>
    <recommendedName>
        <fullName evidence="3 12">Histone-lysine N-methyltransferase, H3 lysine-4 specific</fullName>
        <ecNumber evidence="2 12">2.1.1.354</ecNumber>
    </recommendedName>
</protein>
<dbReference type="InterPro" id="IPR017111">
    <property type="entry name" value="Set1_fungi"/>
</dbReference>
<evidence type="ECO:0000259" key="15">
    <source>
        <dbReference type="PROSITE" id="PS50868"/>
    </source>
</evidence>
<dbReference type="SMART" id="SM00508">
    <property type="entry name" value="PostSET"/>
    <property type="match status" value="1"/>
</dbReference>
<comment type="subcellular location">
    <subcellularLocation>
        <location evidence="1 12">Nucleus</location>
    </subcellularLocation>
</comment>
<dbReference type="PANTHER" id="PTHR45814">
    <property type="entry name" value="HISTONE-LYSINE N-METHYLTRANSFERASE SETD1"/>
    <property type="match status" value="1"/>
</dbReference>
<dbReference type="SUPFAM" id="SSF54928">
    <property type="entry name" value="RNA-binding domain, RBD"/>
    <property type="match status" value="1"/>
</dbReference>
<feature type="region of interest" description="Disordered" evidence="13">
    <location>
        <begin position="276"/>
        <end position="324"/>
    </location>
</feature>
<feature type="compositionally biased region" description="Low complexity" evidence="13">
    <location>
        <begin position="1"/>
        <end position="29"/>
    </location>
</feature>
<organism evidence="16 17">
    <name type="scientific">Myxozyma melibiosi</name>
    <dbReference type="NCBI Taxonomy" id="54550"/>
    <lineage>
        <taxon>Eukaryota</taxon>
        <taxon>Fungi</taxon>
        <taxon>Dikarya</taxon>
        <taxon>Ascomycota</taxon>
        <taxon>Saccharomycotina</taxon>
        <taxon>Lipomycetes</taxon>
        <taxon>Lipomycetales</taxon>
        <taxon>Lipomycetaceae</taxon>
        <taxon>Myxozyma</taxon>
    </lineage>
</organism>
<dbReference type="PANTHER" id="PTHR45814:SF2">
    <property type="entry name" value="HISTONE-LYSINE N-METHYLTRANSFERASE SETD1"/>
    <property type="match status" value="1"/>
</dbReference>
<evidence type="ECO:0000256" key="2">
    <source>
        <dbReference type="ARBA" id="ARBA00012182"/>
    </source>
</evidence>
<feature type="compositionally biased region" description="Acidic residues" evidence="13">
    <location>
        <begin position="702"/>
        <end position="713"/>
    </location>
</feature>
<evidence type="ECO:0000256" key="13">
    <source>
        <dbReference type="SAM" id="MobiDB-lite"/>
    </source>
</evidence>
<keyword evidence="6 12" id="KW-0949">S-adenosyl-L-methionine</keyword>
<dbReference type="Gene3D" id="3.30.70.330">
    <property type="match status" value="1"/>
</dbReference>
<evidence type="ECO:0000256" key="6">
    <source>
        <dbReference type="ARBA" id="ARBA00022691"/>
    </source>
</evidence>
<dbReference type="PROSITE" id="PS51572">
    <property type="entry name" value="SAM_MT43_1"/>
    <property type="match status" value="1"/>
</dbReference>
<dbReference type="EMBL" id="JBBJBU010000007">
    <property type="protein sequence ID" value="KAK7204677.1"/>
    <property type="molecule type" value="Genomic_DNA"/>
</dbReference>
<evidence type="ECO:0000256" key="10">
    <source>
        <dbReference type="ARBA" id="ARBA00047583"/>
    </source>
</evidence>
<keyword evidence="7 12" id="KW-0156">Chromatin regulator</keyword>
<evidence type="ECO:0000256" key="12">
    <source>
        <dbReference type="PIRNR" id="PIRNR037104"/>
    </source>
</evidence>
<dbReference type="InterPro" id="IPR024657">
    <property type="entry name" value="COMPASS_Set1_N-SET"/>
</dbReference>
<evidence type="ECO:0000256" key="1">
    <source>
        <dbReference type="ARBA" id="ARBA00004123"/>
    </source>
</evidence>
<feature type="compositionally biased region" description="Basic and acidic residues" evidence="13">
    <location>
        <begin position="918"/>
        <end position="934"/>
    </location>
</feature>
<dbReference type="RefSeq" id="XP_064767710.1">
    <property type="nucleotide sequence ID" value="XM_064914504.1"/>
</dbReference>
<dbReference type="Pfam" id="PF11764">
    <property type="entry name" value="N-SET"/>
    <property type="match status" value="1"/>
</dbReference>
<dbReference type="CDD" id="cd20072">
    <property type="entry name" value="SET_SET1"/>
    <property type="match status" value="1"/>
</dbReference>
<feature type="compositionally biased region" description="Acidic residues" evidence="13">
    <location>
        <begin position="659"/>
        <end position="668"/>
    </location>
</feature>
<dbReference type="SMART" id="SM00317">
    <property type="entry name" value="SET"/>
    <property type="match status" value="1"/>
</dbReference>
<dbReference type="SUPFAM" id="SSF82199">
    <property type="entry name" value="SET domain"/>
    <property type="match status" value="1"/>
</dbReference>
<comment type="caution">
    <text evidence="16">The sequence shown here is derived from an EMBL/GenBank/DDBJ whole genome shotgun (WGS) entry which is preliminary data.</text>
</comment>
<feature type="region of interest" description="Disordered" evidence="13">
    <location>
        <begin position="1"/>
        <end position="134"/>
    </location>
</feature>
<feature type="compositionally biased region" description="Pro residues" evidence="13">
    <location>
        <begin position="42"/>
        <end position="74"/>
    </location>
</feature>
<dbReference type="InterPro" id="IPR044570">
    <property type="entry name" value="Set1-like"/>
</dbReference>
<dbReference type="EC" id="2.1.1.354" evidence="2 12"/>
<accession>A0ABR1F4E5</accession>
<comment type="catalytic activity">
    <reaction evidence="10">
        <text>N(6)-methyl-L-lysyl(4)-[histone H3] + S-adenosyl-L-methionine = N(6),N(6)-dimethyl-L-lysyl(4)-[histone H3] + S-adenosyl-L-homocysteine + H(+)</text>
        <dbReference type="Rhea" id="RHEA:60268"/>
        <dbReference type="Rhea" id="RHEA-COMP:15540"/>
        <dbReference type="Rhea" id="RHEA-COMP:15543"/>
        <dbReference type="ChEBI" id="CHEBI:15378"/>
        <dbReference type="ChEBI" id="CHEBI:57856"/>
        <dbReference type="ChEBI" id="CHEBI:59789"/>
        <dbReference type="ChEBI" id="CHEBI:61929"/>
        <dbReference type="ChEBI" id="CHEBI:61976"/>
    </reaction>
</comment>
<dbReference type="InterPro" id="IPR003616">
    <property type="entry name" value="Post-SET_dom"/>
</dbReference>
<feature type="compositionally biased region" description="Acidic residues" evidence="13">
    <location>
        <begin position="620"/>
        <end position="643"/>
    </location>
</feature>
<dbReference type="GeneID" id="90040016"/>
<feature type="region of interest" description="Disordered" evidence="13">
    <location>
        <begin position="881"/>
        <end position="938"/>
    </location>
</feature>
<dbReference type="Pfam" id="PF00856">
    <property type="entry name" value="SET"/>
    <property type="match status" value="1"/>
</dbReference>
<dbReference type="InterPro" id="IPR035979">
    <property type="entry name" value="RBD_domain_sf"/>
</dbReference>
<keyword evidence="12" id="KW-0158">Chromosome</keyword>
<feature type="compositionally biased region" description="Basic residues" evidence="13">
    <location>
        <begin position="678"/>
        <end position="695"/>
    </location>
</feature>
<name>A0ABR1F4E5_9ASCO</name>
<dbReference type="PROSITE" id="PS50868">
    <property type="entry name" value="POST_SET"/>
    <property type="match status" value="1"/>
</dbReference>
<evidence type="ECO:0000259" key="14">
    <source>
        <dbReference type="PROSITE" id="PS50280"/>
    </source>
</evidence>
<feature type="domain" description="Post-SET" evidence="15">
    <location>
        <begin position="1104"/>
        <end position="1120"/>
    </location>
</feature>
<gene>
    <name evidence="16" type="ORF">BZA70DRAFT_295830</name>
</gene>
<dbReference type="Proteomes" id="UP001498771">
    <property type="component" value="Unassembled WGS sequence"/>
</dbReference>
<evidence type="ECO:0000313" key="17">
    <source>
        <dbReference type="Proteomes" id="UP001498771"/>
    </source>
</evidence>
<dbReference type="InterPro" id="IPR001214">
    <property type="entry name" value="SET_dom"/>
</dbReference>
<evidence type="ECO:0000256" key="5">
    <source>
        <dbReference type="ARBA" id="ARBA00022679"/>
    </source>
</evidence>
<evidence type="ECO:0000256" key="11">
    <source>
        <dbReference type="ARBA" id="ARBA00049129"/>
    </source>
</evidence>
<evidence type="ECO:0000256" key="8">
    <source>
        <dbReference type="ARBA" id="ARBA00023242"/>
    </source>
</evidence>
<feature type="compositionally biased region" description="Basic and acidic residues" evidence="13">
    <location>
        <begin position="276"/>
        <end position="288"/>
    </location>
</feature>
<dbReference type="InterPro" id="IPR012677">
    <property type="entry name" value="Nucleotide-bd_a/b_plait_sf"/>
</dbReference>